<accession>A0ACC6TRW5</accession>
<sequence length="230" mass="25603">MKLLEATMEEVGGKVGLLPIGSVEQHGPHLPMGTDSIIAEEVARRVEERFPEHVLLFPTLYVGCSMEHKGFPFLGVRYVTMVNYLLDLLESSKSLNLRGLVIVNGHGGNESVLDIVQREFNFSSPPFKVHVVNLVGKDAHLFGNVDLHAGSAETSKMKAIRPSLVREHKLREVKDTSVKEGIFSEITTYEASPHGIINDGDVEVNEDKGRVSIEKAVEEISEFIRKKYLR</sequence>
<gene>
    <name evidence="1" type="ORF">TQ35_0010370</name>
</gene>
<proteinExistence type="predicted"/>
<reference evidence="1" key="1">
    <citation type="submission" date="2024-07" db="EMBL/GenBank/DDBJ databases">
        <title>Metagenome and Metagenome-Assembled Genomes of Archaea from a hot spring from the geothermal field of Los Azufres, Mexico.</title>
        <authorList>
            <person name="Marin-Paredes R."/>
            <person name="Martinez-Romero E."/>
            <person name="Servin-Garciduenas L.E."/>
        </authorList>
    </citation>
    <scope>NUCLEOTIDE SEQUENCE</scope>
    <source>
        <strain evidence="1">AZ1-454</strain>
    </source>
</reference>
<dbReference type="Proteomes" id="UP000053480">
    <property type="component" value="Unassembled WGS sequence"/>
</dbReference>
<dbReference type="EMBL" id="JZWS03000057">
    <property type="protein sequence ID" value="MEW9492584.1"/>
    <property type="molecule type" value="Genomic_DNA"/>
</dbReference>
<evidence type="ECO:0000313" key="2">
    <source>
        <dbReference type="Proteomes" id="UP000053480"/>
    </source>
</evidence>
<organism evidence="1 2">
    <name type="scientific">Candidatus Aramenus sulfurataquae</name>
    <dbReference type="NCBI Taxonomy" id="1326980"/>
    <lineage>
        <taxon>Archaea</taxon>
        <taxon>Thermoproteota</taxon>
        <taxon>Thermoprotei</taxon>
        <taxon>Sulfolobales</taxon>
        <taxon>Sulfolobaceae</taxon>
        <taxon>Candidatus Aramenus</taxon>
    </lineage>
</organism>
<comment type="caution">
    <text evidence="1">The sequence shown here is derived from an EMBL/GenBank/DDBJ whole genome shotgun (WGS) entry which is preliminary data.</text>
</comment>
<name>A0ACC6TRW5_9CREN</name>
<evidence type="ECO:0000313" key="1">
    <source>
        <dbReference type="EMBL" id="MEW9492584.1"/>
    </source>
</evidence>
<protein>
    <submittedName>
        <fullName evidence="1">Creatininase family protein</fullName>
    </submittedName>
</protein>